<evidence type="ECO:0000256" key="7">
    <source>
        <dbReference type="ARBA" id="ARBA00013188"/>
    </source>
</evidence>
<evidence type="ECO:0000313" key="12">
    <source>
        <dbReference type="Proteomes" id="UP000192722"/>
    </source>
</evidence>
<dbReference type="CDD" id="cd00429">
    <property type="entry name" value="RPE"/>
    <property type="match status" value="1"/>
</dbReference>
<evidence type="ECO:0000256" key="3">
    <source>
        <dbReference type="ARBA" id="ARBA00001941"/>
    </source>
</evidence>
<dbReference type="RefSeq" id="WP_084983272.1">
    <property type="nucleotide sequence ID" value="NZ_CBCSCF010000003.1"/>
</dbReference>
<accession>A0ABX3U073</accession>
<evidence type="ECO:0000313" key="11">
    <source>
        <dbReference type="EMBL" id="ORJ20880.1"/>
    </source>
</evidence>
<dbReference type="Gene3D" id="3.20.20.70">
    <property type="entry name" value="Aldolase class I"/>
    <property type="match status" value="1"/>
</dbReference>
<dbReference type="InterPro" id="IPR013785">
    <property type="entry name" value="Aldolase_TIM"/>
</dbReference>
<comment type="cofactor">
    <cofactor evidence="4">
        <name>Zn(2+)</name>
        <dbReference type="ChEBI" id="CHEBI:29105"/>
    </cofactor>
</comment>
<comment type="cofactor">
    <cofactor evidence="2">
        <name>Mn(2+)</name>
        <dbReference type="ChEBI" id="CHEBI:29035"/>
    </cofactor>
</comment>
<dbReference type="Pfam" id="PF00834">
    <property type="entry name" value="Ribul_P_3_epim"/>
    <property type="match status" value="1"/>
</dbReference>
<evidence type="ECO:0000256" key="6">
    <source>
        <dbReference type="ARBA" id="ARBA00009541"/>
    </source>
</evidence>
<dbReference type="PANTHER" id="PTHR11749">
    <property type="entry name" value="RIBULOSE-5-PHOSPHATE-3-EPIMERASE"/>
    <property type="match status" value="1"/>
</dbReference>
<dbReference type="NCBIfam" id="NF004076">
    <property type="entry name" value="PRK05581.1-4"/>
    <property type="match status" value="1"/>
</dbReference>
<comment type="catalytic activity">
    <reaction evidence="1">
        <text>D-ribulose 5-phosphate = D-xylulose 5-phosphate</text>
        <dbReference type="Rhea" id="RHEA:13677"/>
        <dbReference type="ChEBI" id="CHEBI:57737"/>
        <dbReference type="ChEBI" id="CHEBI:58121"/>
        <dbReference type="EC" id="5.1.3.1"/>
    </reaction>
</comment>
<dbReference type="SUPFAM" id="SSF51366">
    <property type="entry name" value="Ribulose-phoshate binding barrel"/>
    <property type="match status" value="1"/>
</dbReference>
<dbReference type="EMBL" id="MRWD01000028">
    <property type="protein sequence ID" value="ORJ20880.1"/>
    <property type="molecule type" value="Genomic_DNA"/>
</dbReference>
<protein>
    <recommendedName>
        <fullName evidence="7 10">Ribulose-phosphate 3-epimerase</fullName>
        <ecNumber evidence="7 10">5.1.3.1</ecNumber>
    </recommendedName>
</protein>
<keyword evidence="8" id="KW-0479">Metal-binding</keyword>
<evidence type="ECO:0000256" key="10">
    <source>
        <dbReference type="NCBIfam" id="TIGR01163"/>
    </source>
</evidence>
<comment type="caution">
    <text evidence="11">The sequence shown here is derived from an EMBL/GenBank/DDBJ whole genome shotgun (WGS) entry which is preliminary data.</text>
</comment>
<evidence type="ECO:0000256" key="2">
    <source>
        <dbReference type="ARBA" id="ARBA00001936"/>
    </source>
</evidence>
<comment type="similarity">
    <text evidence="6">Belongs to the ribulose-phosphate 3-epimerase family.</text>
</comment>
<evidence type="ECO:0000256" key="1">
    <source>
        <dbReference type="ARBA" id="ARBA00001782"/>
    </source>
</evidence>
<comment type="cofactor">
    <cofactor evidence="5">
        <name>Fe(2+)</name>
        <dbReference type="ChEBI" id="CHEBI:29033"/>
    </cofactor>
</comment>
<dbReference type="NCBIfam" id="TIGR01163">
    <property type="entry name" value="rpe"/>
    <property type="match status" value="1"/>
</dbReference>
<evidence type="ECO:0000256" key="4">
    <source>
        <dbReference type="ARBA" id="ARBA00001947"/>
    </source>
</evidence>
<dbReference type="InterPro" id="IPR026019">
    <property type="entry name" value="Ribul_P_3_epim"/>
</dbReference>
<dbReference type="Proteomes" id="UP000192722">
    <property type="component" value="Unassembled WGS sequence"/>
</dbReference>
<organism evidence="11 12">
    <name type="scientific">Rouxiella silvae</name>
    <dbReference type="NCBI Taxonomy" id="1646373"/>
    <lineage>
        <taxon>Bacteria</taxon>
        <taxon>Pseudomonadati</taxon>
        <taxon>Pseudomonadota</taxon>
        <taxon>Gammaproteobacteria</taxon>
        <taxon>Enterobacterales</taxon>
        <taxon>Yersiniaceae</taxon>
        <taxon>Rouxiella</taxon>
    </lineage>
</organism>
<evidence type="ECO:0000256" key="5">
    <source>
        <dbReference type="ARBA" id="ARBA00001954"/>
    </source>
</evidence>
<keyword evidence="9" id="KW-0413">Isomerase</keyword>
<name>A0ABX3U073_9GAMM</name>
<dbReference type="InterPro" id="IPR011060">
    <property type="entry name" value="RibuloseP-bd_barrel"/>
</dbReference>
<evidence type="ECO:0000256" key="9">
    <source>
        <dbReference type="ARBA" id="ARBA00023235"/>
    </source>
</evidence>
<keyword evidence="12" id="KW-1185">Reference proteome</keyword>
<comment type="cofactor">
    <cofactor evidence="3">
        <name>Co(2+)</name>
        <dbReference type="ChEBI" id="CHEBI:48828"/>
    </cofactor>
</comment>
<reference evidence="11 12" key="1">
    <citation type="journal article" date="2017" name="Int. J. Syst. Evol. Microbiol.">
        <title>Rouxiella badensis sp. nov. and Rouxiella silvae sp. nov. isolated from peat bog soil in Germany and emendation of the genus description.</title>
        <authorList>
            <person name="Le Fleche-Mateos A."/>
            <person name="Kugler J.H."/>
            <person name="Hansen S.H."/>
            <person name="Syldatk C."/>
            <person name="Hausmann R."/>
            <person name="Lomprez F."/>
            <person name="Vandenbogaert M."/>
            <person name="Manuguerra J.C."/>
            <person name="Grimont P.A."/>
        </authorList>
    </citation>
    <scope>NUCLEOTIDE SEQUENCE [LARGE SCALE GENOMIC DNA]</scope>
    <source>
        <strain evidence="11 12">213</strain>
    </source>
</reference>
<evidence type="ECO:0000256" key="8">
    <source>
        <dbReference type="ARBA" id="ARBA00022723"/>
    </source>
</evidence>
<proteinExistence type="inferred from homology"/>
<dbReference type="InterPro" id="IPR000056">
    <property type="entry name" value="Ribul_P_3_epim-like"/>
</dbReference>
<sequence length="215" mass="23559">MAEILPSIFGANLMALKNEITFLEAQGFRTLHLDMMDGSLVPNIAFGPDHVSVIKKNTAMKVDVHLMVSAPEKIIDKVIAAGVDMISIHYEATIHHIDILQRIRKAGIKAGIVYNPSTPLSSLKYLLGYVDYVLLMSINPGHWGQRFLELTFERVQEVRDIIGNKNIAIEIDGGVNAEIATRLREAGVSLIVVGGDLFNGDKMENAARLNAAIAE</sequence>
<gene>
    <name evidence="11" type="ORF">BS639_12995</name>
</gene>
<dbReference type="EC" id="5.1.3.1" evidence="7 10"/>